<keyword evidence="2" id="KW-1185">Reference proteome</keyword>
<accession>A0A828XYH1</accession>
<organism evidence="1 2">
    <name type="scientific">Leptospira kirschneri str. 200802841</name>
    <dbReference type="NCBI Taxonomy" id="1193047"/>
    <lineage>
        <taxon>Bacteria</taxon>
        <taxon>Pseudomonadati</taxon>
        <taxon>Spirochaetota</taxon>
        <taxon>Spirochaetia</taxon>
        <taxon>Leptospirales</taxon>
        <taxon>Leptospiraceae</taxon>
        <taxon>Leptospira</taxon>
    </lineage>
</organism>
<dbReference type="Proteomes" id="UP000006339">
    <property type="component" value="Unassembled WGS sequence"/>
</dbReference>
<proteinExistence type="predicted"/>
<evidence type="ECO:0000313" key="1">
    <source>
        <dbReference type="EMBL" id="EKO50445.1"/>
    </source>
</evidence>
<reference evidence="1" key="1">
    <citation type="submission" date="2012-10" db="EMBL/GenBank/DDBJ databases">
        <authorList>
            <person name="Harkins D.M."/>
            <person name="Durkin A.S."/>
            <person name="Brinkac L.M."/>
            <person name="Selengut J.D."/>
            <person name="Sanka R."/>
            <person name="DePew J."/>
            <person name="Purushe J."/>
            <person name="Picardeau M."/>
            <person name="Werts C."/>
            <person name="Goarant C."/>
            <person name="Vinetz J.M."/>
            <person name="Sutton G.G."/>
            <person name="Nelson W.C."/>
            <person name="Fouts D.E."/>
        </authorList>
    </citation>
    <scope>NUCLEOTIDE SEQUENCE [LARGE SCALE GENOMIC DNA]</scope>
    <source>
        <strain evidence="1">200802841</strain>
    </source>
</reference>
<sequence length="75" mass="8041">MSPVVDTTKPLSNEVRVLYEAGNSFLDHTRKLVVHAFVADSVAGVPTGGRLGRLFSDCPVGWAPLELSVEVDVDC</sequence>
<gene>
    <name evidence="1" type="ORF">LEP1GSC131_1107</name>
</gene>
<evidence type="ECO:0000313" key="2">
    <source>
        <dbReference type="Proteomes" id="UP000006339"/>
    </source>
</evidence>
<comment type="caution">
    <text evidence="1">The sequence shown here is derived from an EMBL/GenBank/DDBJ whole genome shotgun (WGS) entry which is preliminary data.</text>
</comment>
<dbReference type="AlphaFoldDB" id="A0A828XYH1"/>
<name>A0A828XYH1_9LEPT</name>
<protein>
    <submittedName>
        <fullName evidence="1">Uncharacterized protein</fullName>
    </submittedName>
</protein>
<dbReference type="EMBL" id="AKWH02000062">
    <property type="protein sequence ID" value="EKO50445.1"/>
    <property type="molecule type" value="Genomic_DNA"/>
</dbReference>